<protein>
    <submittedName>
        <fullName evidence="1">Uncharacterized protein</fullName>
    </submittedName>
</protein>
<evidence type="ECO:0000313" key="2">
    <source>
        <dbReference type="Proteomes" id="UP000815325"/>
    </source>
</evidence>
<reference evidence="1" key="1">
    <citation type="submission" date="2017-08" db="EMBL/GenBank/DDBJ databases">
        <authorList>
            <person name="Polle J.E."/>
            <person name="Barry K."/>
            <person name="Cushman J."/>
            <person name="Schmutz J."/>
            <person name="Tran D."/>
            <person name="Hathwaick L.T."/>
            <person name="Yim W.C."/>
            <person name="Jenkins J."/>
            <person name="Mckie-Krisberg Z.M."/>
            <person name="Prochnik S."/>
            <person name="Lindquist E."/>
            <person name="Dockter R.B."/>
            <person name="Adam C."/>
            <person name="Molina H."/>
            <person name="Bunkerborg J."/>
            <person name="Jin E."/>
            <person name="Buchheim M."/>
            <person name="Magnuson J."/>
        </authorList>
    </citation>
    <scope>NUCLEOTIDE SEQUENCE</scope>
    <source>
        <strain evidence="1">CCAP 19/18</strain>
    </source>
</reference>
<organism evidence="1 2">
    <name type="scientific">Dunaliella salina</name>
    <name type="common">Green alga</name>
    <name type="synonym">Protococcus salinus</name>
    <dbReference type="NCBI Taxonomy" id="3046"/>
    <lineage>
        <taxon>Eukaryota</taxon>
        <taxon>Viridiplantae</taxon>
        <taxon>Chlorophyta</taxon>
        <taxon>core chlorophytes</taxon>
        <taxon>Chlorophyceae</taxon>
        <taxon>CS clade</taxon>
        <taxon>Chlamydomonadales</taxon>
        <taxon>Dunaliellaceae</taxon>
        <taxon>Dunaliella</taxon>
    </lineage>
</organism>
<dbReference type="EMBL" id="MU069436">
    <property type="protein sequence ID" value="KAF5843912.1"/>
    <property type="molecule type" value="Genomic_DNA"/>
</dbReference>
<accession>A0ABQ7HAN2</accession>
<name>A0ABQ7HAN2_DUNSA</name>
<keyword evidence="2" id="KW-1185">Reference proteome</keyword>
<sequence>MSDVMCHGVMYLQGAGRYHDMVYCHAMLLPSCRMVP</sequence>
<comment type="caution">
    <text evidence="1">The sequence shown here is derived from an EMBL/GenBank/DDBJ whole genome shotgun (WGS) entry which is preliminary data.</text>
</comment>
<proteinExistence type="predicted"/>
<dbReference type="Proteomes" id="UP000815325">
    <property type="component" value="Unassembled WGS sequence"/>
</dbReference>
<gene>
    <name evidence="1" type="ORF">DUNSADRAFT_33</name>
</gene>
<evidence type="ECO:0000313" key="1">
    <source>
        <dbReference type="EMBL" id="KAF5843912.1"/>
    </source>
</evidence>